<evidence type="ECO:0000313" key="2">
    <source>
        <dbReference type="EMBL" id="CAG9563547.1"/>
    </source>
</evidence>
<dbReference type="Pfam" id="PF08506">
    <property type="entry name" value="Cse1"/>
    <property type="match status" value="1"/>
</dbReference>
<protein>
    <submittedName>
        <fullName evidence="2">(African queen) hypothetical protein</fullName>
    </submittedName>
</protein>
<dbReference type="EMBL" id="CAKASE010000049">
    <property type="protein sequence ID" value="CAG9563547.1"/>
    <property type="molecule type" value="Genomic_DNA"/>
</dbReference>
<comment type="caution">
    <text evidence="2">The sequence shown here is derived from an EMBL/GenBank/DDBJ whole genome shotgun (WGS) entry which is preliminary data.</text>
</comment>
<dbReference type="InterPro" id="IPR011989">
    <property type="entry name" value="ARM-like"/>
</dbReference>
<sequence>MMLLKYSSRGGSGYTALFLVTSLASRGSTQAAFVTRNKLPVLKADAIKYIITFMSLLPKNLFATALPLLIKHIGVGDVVSCRKAASGRPSDQDTAGAHS</sequence>
<feature type="domain" description="Exportin-2 central" evidence="1">
    <location>
        <begin position="36"/>
        <end position="85"/>
    </location>
</feature>
<dbReference type="GO" id="GO:0006886">
    <property type="term" value="P:intracellular protein transport"/>
    <property type="evidence" value="ECO:0007669"/>
    <property type="project" value="InterPro"/>
</dbReference>
<proteinExistence type="predicted"/>
<accession>A0A8J2QID7</accession>
<evidence type="ECO:0000259" key="1">
    <source>
        <dbReference type="Pfam" id="PF08506"/>
    </source>
</evidence>
<dbReference type="OrthoDB" id="3268246at2759"/>
<name>A0A8J2QID7_9NEOP</name>
<keyword evidence="3" id="KW-1185">Reference proteome</keyword>
<dbReference type="Proteomes" id="UP000789524">
    <property type="component" value="Unassembled WGS sequence"/>
</dbReference>
<dbReference type="InterPro" id="IPR013713">
    <property type="entry name" value="XPO2_central"/>
</dbReference>
<reference evidence="2" key="1">
    <citation type="submission" date="2021-09" db="EMBL/GenBank/DDBJ databases">
        <authorList>
            <person name="Martin H S."/>
        </authorList>
    </citation>
    <scope>NUCLEOTIDE SEQUENCE</scope>
</reference>
<organism evidence="2 3">
    <name type="scientific">Danaus chrysippus</name>
    <name type="common">African queen</name>
    <dbReference type="NCBI Taxonomy" id="151541"/>
    <lineage>
        <taxon>Eukaryota</taxon>
        <taxon>Metazoa</taxon>
        <taxon>Ecdysozoa</taxon>
        <taxon>Arthropoda</taxon>
        <taxon>Hexapoda</taxon>
        <taxon>Insecta</taxon>
        <taxon>Pterygota</taxon>
        <taxon>Neoptera</taxon>
        <taxon>Endopterygota</taxon>
        <taxon>Lepidoptera</taxon>
        <taxon>Glossata</taxon>
        <taxon>Ditrysia</taxon>
        <taxon>Papilionoidea</taxon>
        <taxon>Nymphalidae</taxon>
        <taxon>Danainae</taxon>
        <taxon>Danaini</taxon>
        <taxon>Danaina</taxon>
        <taxon>Danaus</taxon>
        <taxon>Anosia</taxon>
    </lineage>
</organism>
<gene>
    <name evidence="2" type="ORF">DCHRY22_LOCUS4669</name>
</gene>
<dbReference type="AlphaFoldDB" id="A0A8J2QID7"/>
<evidence type="ECO:0000313" key="3">
    <source>
        <dbReference type="Proteomes" id="UP000789524"/>
    </source>
</evidence>
<dbReference type="Gene3D" id="1.25.10.10">
    <property type="entry name" value="Leucine-rich Repeat Variant"/>
    <property type="match status" value="1"/>
</dbReference>